<feature type="signal peptide" evidence="2">
    <location>
        <begin position="1"/>
        <end position="16"/>
    </location>
</feature>
<proteinExistence type="predicted"/>
<gene>
    <name evidence="3" type="ORF">VFPFJ_11714</name>
</gene>
<keyword evidence="2" id="KW-0732">Signal</keyword>
<evidence type="ECO:0000256" key="1">
    <source>
        <dbReference type="SAM" id="MobiDB-lite"/>
    </source>
</evidence>
<dbReference type="AlphaFoldDB" id="A0A179EXI1"/>
<dbReference type="EMBL" id="LSBI01000080">
    <property type="protein sequence ID" value="OAQ57878.1"/>
    <property type="molecule type" value="Genomic_DNA"/>
</dbReference>
<feature type="compositionally biased region" description="Polar residues" evidence="1">
    <location>
        <begin position="80"/>
        <end position="94"/>
    </location>
</feature>
<comment type="caution">
    <text evidence="3">The sequence shown here is derived from an EMBL/GenBank/DDBJ whole genome shotgun (WGS) entry which is preliminary data.</text>
</comment>
<evidence type="ECO:0000313" key="3">
    <source>
        <dbReference type="EMBL" id="OAQ57878.1"/>
    </source>
</evidence>
<sequence>MKSLRLISLLVGLAFAAPTEVTPRNISSTQRVVLPGETIGTDIDPSIIGKPILQIVGDDGASLERRGMSDGAREAISALDPSTKTTPSGSNKADFSQGGPRPPLVVFAEGLTPRGADLGLRQHLSFAGGPRHDTVSGGKEGQVKKISNGKEQIGGGPKVGDKKNSRFGTKIRENKFLRFISEASPEAFRPLADAIKGGSISVQDCELAFKRSLSKTIEKRYAEFGSFNKAADSLKNIIVDISKSARFGTPIGFWEDVIKELPAIAKEVSKGKTPTEKLEIANRDIHPVVKAWSYTPIGALNEFLMQEAANKTPIVQGTAVAINKLWSYTPFGWFINRVFPVEPLIRQSNV</sequence>
<dbReference type="Proteomes" id="UP000078340">
    <property type="component" value="Unassembled WGS sequence"/>
</dbReference>
<evidence type="ECO:0000313" key="4">
    <source>
        <dbReference type="Proteomes" id="UP000078340"/>
    </source>
</evidence>
<dbReference type="STRING" id="33203.A0A179EXI1"/>
<protein>
    <submittedName>
        <fullName evidence="3">Uncharacterized protein</fullName>
    </submittedName>
</protein>
<accession>A0A179EXI1</accession>
<name>A0A179EXI1_PURLI</name>
<evidence type="ECO:0000256" key="2">
    <source>
        <dbReference type="SAM" id="SignalP"/>
    </source>
</evidence>
<feature type="region of interest" description="Disordered" evidence="1">
    <location>
        <begin position="77"/>
        <end position="102"/>
    </location>
</feature>
<feature type="chain" id="PRO_5008101001" evidence="2">
    <location>
        <begin position="17"/>
        <end position="350"/>
    </location>
</feature>
<reference evidence="3 4" key="1">
    <citation type="submission" date="2016-02" db="EMBL/GenBank/DDBJ databases">
        <title>Biosynthesis of antibiotic leucinostatins and their inhibition on Phytophthora in bio-control Purpureocillium lilacinum.</title>
        <authorList>
            <person name="Wang G."/>
            <person name="Liu Z."/>
            <person name="Lin R."/>
            <person name="Li E."/>
            <person name="Mao Z."/>
            <person name="Ling J."/>
            <person name="Yin W."/>
            <person name="Xie B."/>
        </authorList>
    </citation>
    <scope>NUCLEOTIDE SEQUENCE [LARGE SCALE GENOMIC DNA]</scope>
    <source>
        <strain evidence="3">PLFJ-1</strain>
    </source>
</reference>
<organism evidence="3 4">
    <name type="scientific">Purpureocillium lilacinum</name>
    <name type="common">Paecilomyces lilacinus</name>
    <dbReference type="NCBI Taxonomy" id="33203"/>
    <lineage>
        <taxon>Eukaryota</taxon>
        <taxon>Fungi</taxon>
        <taxon>Dikarya</taxon>
        <taxon>Ascomycota</taxon>
        <taxon>Pezizomycotina</taxon>
        <taxon>Sordariomycetes</taxon>
        <taxon>Hypocreomycetidae</taxon>
        <taxon>Hypocreales</taxon>
        <taxon>Ophiocordycipitaceae</taxon>
        <taxon>Purpureocillium</taxon>
    </lineage>
</organism>